<dbReference type="Gene3D" id="1.10.10.60">
    <property type="entry name" value="Homeodomain-like"/>
    <property type="match status" value="1"/>
</dbReference>
<dbReference type="PROSITE" id="PS50977">
    <property type="entry name" value="HTH_TETR_2"/>
    <property type="match status" value="1"/>
</dbReference>
<dbReference type="PRINTS" id="PR00455">
    <property type="entry name" value="HTHTETR"/>
</dbReference>
<feature type="domain" description="HTH tetR-type" evidence="5">
    <location>
        <begin position="15"/>
        <end position="75"/>
    </location>
</feature>
<keyword evidence="7" id="KW-1185">Reference proteome</keyword>
<dbReference type="Gene3D" id="1.10.357.10">
    <property type="entry name" value="Tetracycline Repressor, domain 2"/>
    <property type="match status" value="1"/>
</dbReference>
<feature type="DNA-binding region" description="H-T-H motif" evidence="4">
    <location>
        <begin position="38"/>
        <end position="57"/>
    </location>
</feature>
<dbReference type="SUPFAM" id="SSF48498">
    <property type="entry name" value="Tetracyclin repressor-like, C-terminal domain"/>
    <property type="match status" value="1"/>
</dbReference>
<dbReference type="GO" id="GO:0003677">
    <property type="term" value="F:DNA binding"/>
    <property type="evidence" value="ECO:0007669"/>
    <property type="project" value="UniProtKB-UniRule"/>
</dbReference>
<organism evidence="6 7">
    <name type="scientific">Methylobacillus rhizosphaerae</name>
    <dbReference type="NCBI Taxonomy" id="551994"/>
    <lineage>
        <taxon>Bacteria</taxon>
        <taxon>Pseudomonadati</taxon>
        <taxon>Pseudomonadota</taxon>
        <taxon>Betaproteobacteria</taxon>
        <taxon>Nitrosomonadales</taxon>
        <taxon>Methylophilaceae</taxon>
        <taxon>Methylobacillus</taxon>
    </lineage>
</organism>
<gene>
    <name evidence="6" type="ORF">SAMN05192560_2234</name>
</gene>
<reference evidence="7" key="1">
    <citation type="submission" date="2017-06" db="EMBL/GenBank/DDBJ databases">
        <authorList>
            <person name="Varghese N."/>
            <person name="Submissions S."/>
        </authorList>
    </citation>
    <scope>NUCLEOTIDE SEQUENCE [LARGE SCALE GENOMIC DNA]</scope>
    <source>
        <strain evidence="7">Ca-68</strain>
    </source>
</reference>
<accession>A0A239B128</accession>
<evidence type="ECO:0000256" key="4">
    <source>
        <dbReference type="PROSITE-ProRule" id="PRU00335"/>
    </source>
</evidence>
<evidence type="ECO:0000256" key="2">
    <source>
        <dbReference type="ARBA" id="ARBA00023125"/>
    </source>
</evidence>
<name>A0A239B128_9PROT</name>
<dbReference type="Proteomes" id="UP000198305">
    <property type="component" value="Unassembled WGS sequence"/>
</dbReference>
<dbReference type="InterPro" id="IPR001647">
    <property type="entry name" value="HTH_TetR"/>
</dbReference>
<dbReference type="PANTHER" id="PTHR47506">
    <property type="entry name" value="TRANSCRIPTIONAL REGULATORY PROTEIN"/>
    <property type="match status" value="1"/>
</dbReference>
<evidence type="ECO:0000256" key="3">
    <source>
        <dbReference type="ARBA" id="ARBA00023163"/>
    </source>
</evidence>
<dbReference type="InterPro" id="IPR009057">
    <property type="entry name" value="Homeodomain-like_sf"/>
</dbReference>
<evidence type="ECO:0000259" key="5">
    <source>
        <dbReference type="PROSITE" id="PS50977"/>
    </source>
</evidence>
<dbReference type="PANTHER" id="PTHR47506:SF1">
    <property type="entry name" value="HTH-TYPE TRANSCRIPTIONAL REGULATOR YJDC"/>
    <property type="match status" value="1"/>
</dbReference>
<dbReference type="Pfam" id="PF00440">
    <property type="entry name" value="TetR_N"/>
    <property type="match status" value="1"/>
</dbReference>
<dbReference type="AlphaFoldDB" id="A0A239B128"/>
<keyword evidence="3" id="KW-0804">Transcription</keyword>
<sequence length="203" mass="22417">MPSCEGKNPRGRPRGFDKDQALQIAMEVFMQKGYRQTSLNDLTEALQVKKPSLYAAFGNKEQLFQAVVKAYVEGPVSYVRESLNQPTSRDVIKVLLKKSVDLLFLQVKPNGCLAIMSTAVAELEDTELKAGIIQKLRLQQDLLEERFVVAIENGDLPAKQNPTTLASMIATLHKGLSLQAIGGSEKNELMAVVDAFVELWPGK</sequence>
<dbReference type="SUPFAM" id="SSF46689">
    <property type="entry name" value="Homeodomain-like"/>
    <property type="match status" value="1"/>
</dbReference>
<keyword evidence="1" id="KW-0805">Transcription regulation</keyword>
<dbReference type="InterPro" id="IPR036271">
    <property type="entry name" value="Tet_transcr_reg_TetR-rel_C_sf"/>
</dbReference>
<proteinExistence type="predicted"/>
<evidence type="ECO:0000313" key="6">
    <source>
        <dbReference type="EMBL" id="SNS01510.1"/>
    </source>
</evidence>
<protein>
    <submittedName>
        <fullName evidence="6">Transcriptional regulator, TetR family</fullName>
    </submittedName>
</protein>
<dbReference type="OrthoDB" id="270177at2"/>
<keyword evidence="2 4" id="KW-0238">DNA-binding</keyword>
<evidence type="ECO:0000313" key="7">
    <source>
        <dbReference type="Proteomes" id="UP000198305"/>
    </source>
</evidence>
<dbReference type="RefSeq" id="WP_089376294.1">
    <property type="nucleotide sequence ID" value="NZ_FZOA01000011.1"/>
</dbReference>
<dbReference type="EMBL" id="FZOA01000011">
    <property type="protein sequence ID" value="SNS01510.1"/>
    <property type="molecule type" value="Genomic_DNA"/>
</dbReference>
<evidence type="ECO:0000256" key="1">
    <source>
        <dbReference type="ARBA" id="ARBA00023015"/>
    </source>
</evidence>